<gene>
    <name evidence="2" type="ORF">GCM10025883_29930</name>
</gene>
<feature type="region of interest" description="Disordered" evidence="1">
    <location>
        <begin position="178"/>
        <end position="197"/>
    </location>
</feature>
<evidence type="ECO:0000313" key="3">
    <source>
        <dbReference type="Proteomes" id="UP001157126"/>
    </source>
</evidence>
<sequence>MSSPRRDIAEAEARMRVTFGTRTAIKNLHEIIDPEEIVQELAACLYSGGDGLLILTDRRIIGLRDDYSKYHYRDHALAGAQKLDYDPVVHDGFALTTASGRLVVRKMHVEDSGRLVGRLREIVPGLVLEVTRPGAHGRVPIRPAPIAPVPARPVADAPAQAVLDQDAAAQGVVDAVTPAGSPQEPEAENTSAKSAEADKGVLMGVLADLHAKGLLTDAELAAKLAQVAAKP</sequence>
<dbReference type="EMBL" id="BSUO01000001">
    <property type="protein sequence ID" value="GMA40948.1"/>
    <property type="molecule type" value="Genomic_DNA"/>
</dbReference>
<reference evidence="3" key="1">
    <citation type="journal article" date="2019" name="Int. J. Syst. Evol. Microbiol.">
        <title>The Global Catalogue of Microorganisms (GCM) 10K type strain sequencing project: providing services to taxonomists for standard genome sequencing and annotation.</title>
        <authorList>
            <consortium name="The Broad Institute Genomics Platform"/>
            <consortium name="The Broad Institute Genome Sequencing Center for Infectious Disease"/>
            <person name="Wu L."/>
            <person name="Ma J."/>
        </authorList>
    </citation>
    <scope>NUCLEOTIDE SEQUENCE [LARGE SCALE GENOMIC DNA]</scope>
    <source>
        <strain evidence="3">NBRC 113072</strain>
    </source>
</reference>
<keyword evidence="3" id="KW-1185">Reference proteome</keyword>
<protein>
    <recommendedName>
        <fullName evidence="4">YokE-like PH domain-containing protein</fullName>
    </recommendedName>
</protein>
<evidence type="ECO:0000313" key="2">
    <source>
        <dbReference type="EMBL" id="GMA40948.1"/>
    </source>
</evidence>
<evidence type="ECO:0000256" key="1">
    <source>
        <dbReference type="SAM" id="MobiDB-lite"/>
    </source>
</evidence>
<organism evidence="2 3">
    <name type="scientific">Mobilicoccus caccae</name>
    <dbReference type="NCBI Taxonomy" id="1859295"/>
    <lineage>
        <taxon>Bacteria</taxon>
        <taxon>Bacillati</taxon>
        <taxon>Actinomycetota</taxon>
        <taxon>Actinomycetes</taxon>
        <taxon>Micrococcales</taxon>
        <taxon>Dermatophilaceae</taxon>
        <taxon>Mobilicoccus</taxon>
    </lineage>
</organism>
<dbReference type="Proteomes" id="UP001157126">
    <property type="component" value="Unassembled WGS sequence"/>
</dbReference>
<proteinExistence type="predicted"/>
<dbReference type="RefSeq" id="WP_284304564.1">
    <property type="nucleotide sequence ID" value="NZ_BSUO01000001.1"/>
</dbReference>
<name>A0ABQ6IUH4_9MICO</name>
<accession>A0ABQ6IUH4</accession>
<comment type="caution">
    <text evidence="2">The sequence shown here is derived from an EMBL/GenBank/DDBJ whole genome shotgun (WGS) entry which is preliminary data.</text>
</comment>
<evidence type="ECO:0008006" key="4">
    <source>
        <dbReference type="Google" id="ProtNLM"/>
    </source>
</evidence>